<evidence type="ECO:0000313" key="1">
    <source>
        <dbReference type="EMBL" id="KUJ48095.1"/>
    </source>
</evidence>
<reference evidence="1 2" key="1">
    <citation type="submission" date="2015-10" db="EMBL/GenBank/DDBJ databases">
        <authorList>
            <person name="Ju K.-S."/>
            <person name="Doroghazi J.R."/>
            <person name="Metcalf W.W."/>
        </authorList>
    </citation>
    <scope>NUCLEOTIDE SEQUENCE [LARGE SCALE GENOMIC DNA]</scope>
    <source>
        <strain evidence="1 2">NRRL B-24793</strain>
    </source>
</reference>
<sequence length="196" mass="22209">MGSDELLDAEQVALMWLRHALGDLYVHDWALLRHRVGERALTARLAHHLVSHVDPSWHVDAEYDRQGTDGAMKVRDKARRTRMQPDLVVHRRGLRGSENNRLFVEVKRRWQQPGGDADDIDKVRQAVTEHRYQVAAAVGIGTTGRGFSPVWTVYIPSRRPQSGTRRKATLVTWTEAVFDEAELVALEVAARQAGAY</sequence>
<comment type="caution">
    <text evidence="1">The sequence shown here is derived from an EMBL/GenBank/DDBJ whole genome shotgun (WGS) entry which is preliminary data.</text>
</comment>
<dbReference type="AlphaFoldDB" id="A0A9X0I6Q9"/>
<accession>A0A9X0I6Q9</accession>
<dbReference type="EMBL" id="LMWI01000001">
    <property type="protein sequence ID" value="KUJ48095.1"/>
    <property type="molecule type" value="Genomic_DNA"/>
</dbReference>
<dbReference type="Proteomes" id="UP000053246">
    <property type="component" value="Unassembled WGS sequence"/>
</dbReference>
<name>A0A9X0I6Q9_9ACTN</name>
<evidence type="ECO:0000313" key="2">
    <source>
        <dbReference type="Proteomes" id="UP000053246"/>
    </source>
</evidence>
<gene>
    <name evidence="1" type="ORF">ADL17_03160</name>
</gene>
<organism evidence="1 2">
    <name type="scientific">Micromonospora maris</name>
    <dbReference type="NCBI Taxonomy" id="1003110"/>
    <lineage>
        <taxon>Bacteria</taxon>
        <taxon>Bacillati</taxon>
        <taxon>Actinomycetota</taxon>
        <taxon>Actinomycetes</taxon>
        <taxon>Micromonosporales</taxon>
        <taxon>Micromonosporaceae</taxon>
        <taxon>Micromonospora</taxon>
    </lineage>
</organism>
<protein>
    <submittedName>
        <fullName evidence="1">Uncharacterized protein</fullName>
    </submittedName>
</protein>
<keyword evidence="2" id="KW-1185">Reference proteome</keyword>
<proteinExistence type="predicted"/>
<dbReference type="RefSeq" id="WP_013731329.1">
    <property type="nucleotide sequence ID" value="NZ_LMWI01000001.1"/>
</dbReference>